<dbReference type="Ensembl" id="ENSLLTT00000015776.1">
    <property type="protein sequence ID" value="ENSLLTP00000015181.1"/>
    <property type="gene ID" value="ENSLLTG00000011645.1"/>
</dbReference>
<sequence>RGGKANYSMRRHEDERNLLHPARVCSSTPGRCALHSKFPHALTYQGYATRSPAAQQQPFPFGTEYHGQNISPSSLCTDSPNDNDCHDRHKMPQTATRCHPTPMLLSLM</sequence>
<dbReference type="Proteomes" id="UP000694406">
    <property type="component" value="Unplaced"/>
</dbReference>
<dbReference type="AlphaFoldDB" id="A0A8C5SFN4"/>
<name>A0A8C5SFN4_LATLA</name>
<reference evidence="2" key="2">
    <citation type="submission" date="2025-09" db="UniProtKB">
        <authorList>
            <consortium name="Ensembl"/>
        </authorList>
    </citation>
    <scope>IDENTIFICATION</scope>
</reference>
<evidence type="ECO:0000313" key="2">
    <source>
        <dbReference type="Ensembl" id="ENSLLTP00000015181.1"/>
    </source>
</evidence>
<organism evidence="2 3">
    <name type="scientific">Laticauda laticaudata</name>
    <name type="common">Blue-ringed sea krait</name>
    <name type="synonym">Blue-lipped sea krait</name>
    <dbReference type="NCBI Taxonomy" id="8630"/>
    <lineage>
        <taxon>Eukaryota</taxon>
        <taxon>Metazoa</taxon>
        <taxon>Chordata</taxon>
        <taxon>Craniata</taxon>
        <taxon>Vertebrata</taxon>
        <taxon>Euteleostomi</taxon>
        <taxon>Lepidosauria</taxon>
        <taxon>Squamata</taxon>
        <taxon>Bifurcata</taxon>
        <taxon>Unidentata</taxon>
        <taxon>Episquamata</taxon>
        <taxon>Toxicofera</taxon>
        <taxon>Serpentes</taxon>
        <taxon>Colubroidea</taxon>
        <taxon>Elapidae</taxon>
        <taxon>Laticaudinae</taxon>
        <taxon>Laticauda</taxon>
    </lineage>
</organism>
<reference evidence="2" key="1">
    <citation type="submission" date="2025-08" db="UniProtKB">
        <authorList>
            <consortium name="Ensembl"/>
        </authorList>
    </citation>
    <scope>IDENTIFICATION</scope>
</reference>
<accession>A0A8C5SFN4</accession>
<evidence type="ECO:0000256" key="1">
    <source>
        <dbReference type="SAM" id="MobiDB-lite"/>
    </source>
</evidence>
<protein>
    <submittedName>
        <fullName evidence="2">Uncharacterized protein</fullName>
    </submittedName>
</protein>
<evidence type="ECO:0000313" key="3">
    <source>
        <dbReference type="Proteomes" id="UP000694406"/>
    </source>
</evidence>
<feature type="compositionally biased region" description="Polar residues" evidence="1">
    <location>
        <begin position="70"/>
        <end position="82"/>
    </location>
</feature>
<feature type="region of interest" description="Disordered" evidence="1">
    <location>
        <begin position="70"/>
        <end position="101"/>
    </location>
</feature>
<keyword evidence="3" id="KW-1185">Reference proteome</keyword>
<proteinExistence type="predicted"/>